<dbReference type="Gene3D" id="2.30.130.30">
    <property type="entry name" value="Hypothetical protein"/>
    <property type="match status" value="1"/>
</dbReference>
<gene>
    <name evidence="1" type="ORF">LCGC14_1083390</name>
</gene>
<dbReference type="AlphaFoldDB" id="A0A0F9PXT8"/>
<sequence>MKGLTLWPPWAWLVPDPKGIETRGWDTKYRGWLAIHASKVYPREGRAFSRHPAVVEALPRVLEETGWEELPRGAIVAVCRLAGVIPTELFRSPTRESPWGDYGPGRYAWIFDQGRRLREPIACGGRQGLWEVPDEIVARIRAEWKNGRKGG</sequence>
<accession>A0A0F9PXT8</accession>
<dbReference type="EMBL" id="LAZR01004757">
    <property type="protein sequence ID" value="KKN05831.1"/>
    <property type="molecule type" value="Genomic_DNA"/>
</dbReference>
<reference evidence="1" key="1">
    <citation type="journal article" date="2015" name="Nature">
        <title>Complex archaea that bridge the gap between prokaryotes and eukaryotes.</title>
        <authorList>
            <person name="Spang A."/>
            <person name="Saw J.H."/>
            <person name="Jorgensen S.L."/>
            <person name="Zaremba-Niedzwiedzka K."/>
            <person name="Martijn J."/>
            <person name="Lind A.E."/>
            <person name="van Eijk R."/>
            <person name="Schleper C."/>
            <person name="Guy L."/>
            <person name="Ettema T.J."/>
        </authorList>
    </citation>
    <scope>NUCLEOTIDE SEQUENCE</scope>
</reference>
<comment type="caution">
    <text evidence="1">The sequence shown here is derived from an EMBL/GenBank/DDBJ whole genome shotgun (WGS) entry which is preliminary data.</text>
</comment>
<evidence type="ECO:0000313" key="1">
    <source>
        <dbReference type="EMBL" id="KKN05831.1"/>
    </source>
</evidence>
<dbReference type="SUPFAM" id="SSF88697">
    <property type="entry name" value="PUA domain-like"/>
    <property type="match status" value="1"/>
</dbReference>
<proteinExistence type="predicted"/>
<dbReference type="InterPro" id="IPR015947">
    <property type="entry name" value="PUA-like_sf"/>
</dbReference>
<evidence type="ECO:0008006" key="2">
    <source>
        <dbReference type="Google" id="ProtNLM"/>
    </source>
</evidence>
<name>A0A0F9PXT8_9ZZZZ</name>
<organism evidence="1">
    <name type="scientific">marine sediment metagenome</name>
    <dbReference type="NCBI Taxonomy" id="412755"/>
    <lineage>
        <taxon>unclassified sequences</taxon>
        <taxon>metagenomes</taxon>
        <taxon>ecological metagenomes</taxon>
    </lineage>
</organism>
<protein>
    <recommendedName>
        <fullName evidence="2">ASCH domain-containing protein</fullName>
    </recommendedName>
</protein>